<evidence type="ECO:0000313" key="3">
    <source>
        <dbReference type="Proteomes" id="UP000051401"/>
    </source>
</evidence>
<organism evidence="1 3">
    <name type="scientific">Roseovarius indicus</name>
    <dbReference type="NCBI Taxonomy" id="540747"/>
    <lineage>
        <taxon>Bacteria</taxon>
        <taxon>Pseudomonadati</taxon>
        <taxon>Pseudomonadota</taxon>
        <taxon>Alphaproteobacteria</taxon>
        <taxon>Rhodobacterales</taxon>
        <taxon>Roseobacteraceae</taxon>
        <taxon>Roseovarius</taxon>
    </lineage>
</organism>
<evidence type="ECO:0000313" key="2">
    <source>
        <dbReference type="EMBL" id="QEW24235.1"/>
    </source>
</evidence>
<sequence length="165" mass="18273">MARRTTEALWAEIDRCDAFLRIAEDFAKVSFPEEAALREAVAALPDKDAFVASGLRNGATLPQILSGYEQAVNDHMAAFAMTAPDAVAYATGLRAYYRERTGRELLSDFPPPTRKLKAIVKRGKIRNDTEFYLVKECVDDLEDDPKTEALGRDLRELLGAYEAGG</sequence>
<reference evidence="1 3" key="1">
    <citation type="submission" date="2015-04" db="EMBL/GenBank/DDBJ databases">
        <title>The draft genome sequence of Roseovarius indicus B108T.</title>
        <authorList>
            <person name="Li G."/>
            <person name="Lai Q."/>
            <person name="Shao Z."/>
            <person name="Yan P."/>
        </authorList>
    </citation>
    <scope>NUCLEOTIDE SEQUENCE [LARGE SCALE GENOMIC DNA]</scope>
    <source>
        <strain evidence="1 3">B108</strain>
    </source>
</reference>
<dbReference type="Proteomes" id="UP000325785">
    <property type="component" value="Chromosome"/>
</dbReference>
<dbReference type="AlphaFoldDB" id="A0A0T5P762"/>
<dbReference type="KEGG" id="rid:RIdsm_00007"/>
<dbReference type="Proteomes" id="UP000051401">
    <property type="component" value="Unassembled WGS sequence"/>
</dbReference>
<reference evidence="2 4" key="2">
    <citation type="submission" date="2018-08" db="EMBL/GenBank/DDBJ databases">
        <title>Genetic Globetrotter - A new plasmid hitch-hiking vast phylogenetic and geographic distances.</title>
        <authorList>
            <person name="Vollmers J."/>
            <person name="Petersen J."/>
        </authorList>
    </citation>
    <scope>NUCLEOTIDE SEQUENCE [LARGE SCALE GENOMIC DNA]</scope>
    <source>
        <strain evidence="2 4">DSM 26383</strain>
    </source>
</reference>
<proteinExistence type="predicted"/>
<dbReference type="PATRIC" id="fig|540747.5.peg.1063"/>
<name>A0A0T5P762_9RHOB</name>
<dbReference type="EMBL" id="CP031598">
    <property type="protein sequence ID" value="QEW24235.1"/>
    <property type="molecule type" value="Genomic_DNA"/>
</dbReference>
<dbReference type="OrthoDB" id="7872531at2"/>
<dbReference type="STRING" id="540747.SAMN04488031_102195"/>
<protein>
    <submittedName>
        <fullName evidence="1">Uncharacterized protein</fullName>
    </submittedName>
</protein>
<gene>
    <name evidence="2" type="ORF">RIdsm_00007</name>
    <name evidence="1" type="ORF">XM52_16695</name>
</gene>
<evidence type="ECO:0000313" key="4">
    <source>
        <dbReference type="Proteomes" id="UP000325785"/>
    </source>
</evidence>
<dbReference type="EMBL" id="LAXI01000011">
    <property type="protein sequence ID" value="KRS16860.1"/>
    <property type="molecule type" value="Genomic_DNA"/>
</dbReference>
<keyword evidence="3" id="KW-1185">Reference proteome</keyword>
<accession>A0A0T5P762</accession>
<dbReference type="RefSeq" id="WP_057817561.1">
    <property type="nucleotide sequence ID" value="NZ_CP031598.1"/>
</dbReference>
<evidence type="ECO:0000313" key="1">
    <source>
        <dbReference type="EMBL" id="KRS16860.1"/>
    </source>
</evidence>